<sequence length="84" mass="9039">MRARTAVLVAVPVTTAALLLSGCETQPERDRTEISTFTDEHGRACTAAVVTESDDGDQEVQALDCAYPPQGREPGPDSWNPLPR</sequence>
<evidence type="ECO:0000313" key="2">
    <source>
        <dbReference type="EMBL" id="RKN17553.1"/>
    </source>
</evidence>
<gene>
    <name evidence="2" type="ORF">D7318_23980</name>
    <name evidence="1" type="ORF">D7319_24615</name>
</gene>
<dbReference type="AlphaFoldDB" id="A0A3A9VZU2"/>
<name>A0A3A9VZU2_9ACTN</name>
<proteinExistence type="predicted"/>
<comment type="caution">
    <text evidence="1">The sequence shown here is derived from an EMBL/GenBank/DDBJ whole genome shotgun (WGS) entry which is preliminary data.</text>
</comment>
<dbReference type="PROSITE" id="PS51257">
    <property type="entry name" value="PROKAR_LIPOPROTEIN"/>
    <property type="match status" value="1"/>
</dbReference>
<dbReference type="Proteomes" id="UP000275024">
    <property type="component" value="Unassembled WGS sequence"/>
</dbReference>
<reference evidence="3 4" key="1">
    <citation type="submission" date="2018-09" db="EMBL/GenBank/DDBJ databases">
        <title>Streptomyces sp. nov. DS1-2, an endophytic actinomycete isolated from roots of Dendrobium scabrilingue.</title>
        <authorList>
            <person name="Kuncharoen N."/>
            <person name="Kudo T."/>
            <person name="Ohkuma M."/>
            <person name="Yuki M."/>
            <person name="Tanasupawat S."/>
        </authorList>
    </citation>
    <scope>NUCLEOTIDE SEQUENCE [LARGE SCALE GENOMIC DNA]</scope>
    <source>
        <strain evidence="1 4">AZ1-7</strain>
        <strain evidence="2 3">DS1-2</strain>
    </source>
</reference>
<evidence type="ECO:0000313" key="3">
    <source>
        <dbReference type="Proteomes" id="UP000268652"/>
    </source>
</evidence>
<accession>A0A3A9VZU2</accession>
<protein>
    <submittedName>
        <fullName evidence="1">Uncharacterized protein</fullName>
    </submittedName>
</protein>
<evidence type="ECO:0000313" key="1">
    <source>
        <dbReference type="EMBL" id="RKN05713.1"/>
    </source>
</evidence>
<dbReference type="OrthoDB" id="4247657at2"/>
<organism evidence="1 4">
    <name type="scientific">Streptomyces radicis</name>
    <dbReference type="NCBI Taxonomy" id="1750517"/>
    <lineage>
        <taxon>Bacteria</taxon>
        <taxon>Bacillati</taxon>
        <taxon>Actinomycetota</taxon>
        <taxon>Actinomycetes</taxon>
        <taxon>Kitasatosporales</taxon>
        <taxon>Streptomycetaceae</taxon>
        <taxon>Streptomyces</taxon>
    </lineage>
</organism>
<dbReference type="EMBL" id="RBDX01000025">
    <property type="protein sequence ID" value="RKN05713.1"/>
    <property type="molecule type" value="Genomic_DNA"/>
</dbReference>
<dbReference type="EMBL" id="RBDY01000023">
    <property type="protein sequence ID" value="RKN17553.1"/>
    <property type="molecule type" value="Genomic_DNA"/>
</dbReference>
<evidence type="ECO:0000313" key="4">
    <source>
        <dbReference type="Proteomes" id="UP000275024"/>
    </source>
</evidence>
<dbReference type="RefSeq" id="WP_120699267.1">
    <property type="nucleotide sequence ID" value="NZ_RBDX01000025.1"/>
</dbReference>
<keyword evidence="3" id="KW-1185">Reference proteome</keyword>
<dbReference type="Proteomes" id="UP000268652">
    <property type="component" value="Unassembled WGS sequence"/>
</dbReference>